<proteinExistence type="predicted"/>
<dbReference type="EMBL" id="JAPZVP010000032">
    <property type="protein sequence ID" value="MDA1362968.1"/>
    <property type="molecule type" value="Genomic_DNA"/>
</dbReference>
<comment type="caution">
    <text evidence="2">The sequence shown here is derived from an EMBL/GenBank/DDBJ whole genome shotgun (WGS) entry which is preliminary data.</text>
</comment>
<organism evidence="2 3">
    <name type="scientific">Glycomyces luteolus</name>
    <dbReference type="NCBI Taxonomy" id="2670330"/>
    <lineage>
        <taxon>Bacteria</taxon>
        <taxon>Bacillati</taxon>
        <taxon>Actinomycetota</taxon>
        <taxon>Actinomycetes</taxon>
        <taxon>Glycomycetales</taxon>
        <taxon>Glycomycetaceae</taxon>
        <taxon>Glycomyces</taxon>
    </lineage>
</organism>
<dbReference type="GO" id="GO:0008168">
    <property type="term" value="F:methyltransferase activity"/>
    <property type="evidence" value="ECO:0007669"/>
    <property type="project" value="UniProtKB-KW"/>
</dbReference>
<reference evidence="2" key="1">
    <citation type="submission" date="2022-12" db="EMBL/GenBank/DDBJ databases">
        <title>Gycomyces niveus sp.nov.,a novel actinomycete isolated from soil in Shouguan.</title>
        <authorList>
            <person name="Yang X."/>
        </authorList>
    </citation>
    <scope>NUCLEOTIDE SEQUENCE</scope>
    <source>
        <strain evidence="2">NEAU-A15</strain>
    </source>
</reference>
<dbReference type="Gene3D" id="3.40.50.150">
    <property type="entry name" value="Vaccinia Virus protein VP39"/>
    <property type="match status" value="1"/>
</dbReference>
<dbReference type="InterPro" id="IPR029063">
    <property type="entry name" value="SAM-dependent_MTases_sf"/>
</dbReference>
<dbReference type="Proteomes" id="UP001146067">
    <property type="component" value="Unassembled WGS sequence"/>
</dbReference>
<dbReference type="PANTHER" id="PTHR43591:SF24">
    <property type="entry name" value="2-METHOXY-6-POLYPRENYL-1,4-BENZOQUINOL METHYLASE, MITOCHONDRIAL"/>
    <property type="match status" value="1"/>
</dbReference>
<evidence type="ECO:0000313" key="2">
    <source>
        <dbReference type="EMBL" id="MDA1362968.1"/>
    </source>
</evidence>
<evidence type="ECO:0000313" key="3">
    <source>
        <dbReference type="Proteomes" id="UP001146067"/>
    </source>
</evidence>
<name>A0A9X3SVV3_9ACTN</name>
<dbReference type="GO" id="GO:0032259">
    <property type="term" value="P:methylation"/>
    <property type="evidence" value="ECO:0007669"/>
    <property type="project" value="UniProtKB-KW"/>
</dbReference>
<dbReference type="Pfam" id="PF13649">
    <property type="entry name" value="Methyltransf_25"/>
    <property type="match status" value="1"/>
</dbReference>
<protein>
    <submittedName>
        <fullName evidence="2">Class I SAM-dependent methyltransferase</fullName>
    </submittedName>
</protein>
<dbReference type="InterPro" id="IPR041698">
    <property type="entry name" value="Methyltransf_25"/>
</dbReference>
<dbReference type="PANTHER" id="PTHR43591">
    <property type="entry name" value="METHYLTRANSFERASE"/>
    <property type="match status" value="1"/>
</dbReference>
<keyword evidence="3" id="KW-1185">Reference proteome</keyword>
<gene>
    <name evidence="2" type="ORF">O1R50_25365</name>
</gene>
<keyword evidence="2" id="KW-0808">Transferase</keyword>
<feature type="domain" description="Methyltransferase" evidence="1">
    <location>
        <begin position="51"/>
        <end position="147"/>
    </location>
</feature>
<sequence>MHGKSPVARFYDLLADDYHLVYADWEASMARQGEALDAVIRSELGVERASILDCSCGIGTQTIALGRCGHRVTGTDISVAAVARAVIEAERRDVPLVAAAADMRQLPFADKQFDVVVSADNSLPHLLDARDVRKALSEMRRVLRHRGLLMVSTRPYEELLEARPTSTPPQLSTAPEGGRTITFQLWKWHDDGEHYDLEHFQLVPDGPTWSVRVRRATYWALTQRQLAEFAMEAGFTDPEWKTSEDTGFFQPVLTARAC</sequence>
<accession>A0A9X3SVV3</accession>
<dbReference type="SUPFAM" id="SSF53335">
    <property type="entry name" value="S-adenosyl-L-methionine-dependent methyltransferases"/>
    <property type="match status" value="1"/>
</dbReference>
<dbReference type="RefSeq" id="WP_270113053.1">
    <property type="nucleotide sequence ID" value="NZ_JAPZVP010000032.1"/>
</dbReference>
<dbReference type="CDD" id="cd02440">
    <property type="entry name" value="AdoMet_MTases"/>
    <property type="match status" value="1"/>
</dbReference>
<dbReference type="AlphaFoldDB" id="A0A9X3SVV3"/>
<keyword evidence="2" id="KW-0489">Methyltransferase</keyword>
<evidence type="ECO:0000259" key="1">
    <source>
        <dbReference type="Pfam" id="PF13649"/>
    </source>
</evidence>